<organism evidence="6 7">
    <name type="scientific">Cytospora chrysosperma</name>
    <name type="common">Cytospora canker fungus</name>
    <name type="synonym">Sphaeria chrysosperma</name>
    <dbReference type="NCBI Taxonomy" id="252740"/>
    <lineage>
        <taxon>Eukaryota</taxon>
        <taxon>Fungi</taxon>
        <taxon>Dikarya</taxon>
        <taxon>Ascomycota</taxon>
        <taxon>Pezizomycotina</taxon>
        <taxon>Sordariomycetes</taxon>
        <taxon>Sordariomycetidae</taxon>
        <taxon>Diaporthales</taxon>
        <taxon>Cytosporaceae</taxon>
        <taxon>Cytospora</taxon>
    </lineage>
</organism>
<name>A0A423V9R1_CYTCH</name>
<evidence type="ECO:0000256" key="1">
    <source>
        <dbReference type="ARBA" id="ARBA00022737"/>
    </source>
</evidence>
<dbReference type="SMART" id="SM00248">
    <property type="entry name" value="ANK"/>
    <property type="match status" value="9"/>
</dbReference>
<feature type="repeat" description="ANK" evidence="3">
    <location>
        <begin position="116"/>
        <end position="144"/>
    </location>
</feature>
<protein>
    <submittedName>
        <fullName evidence="6">Uncharacterized protein</fullName>
    </submittedName>
</protein>
<dbReference type="EMBL" id="LJZO01000079">
    <property type="protein sequence ID" value="ROV87616.1"/>
    <property type="molecule type" value="Genomic_DNA"/>
</dbReference>
<proteinExistence type="predicted"/>
<dbReference type="InterPro" id="IPR002110">
    <property type="entry name" value="Ankyrin_rpt"/>
</dbReference>
<feature type="compositionally biased region" description="Basic and acidic residues" evidence="4">
    <location>
        <begin position="544"/>
        <end position="553"/>
    </location>
</feature>
<feature type="repeat" description="ANK" evidence="3">
    <location>
        <begin position="157"/>
        <end position="193"/>
    </location>
</feature>
<dbReference type="Pfam" id="PF01544">
    <property type="entry name" value="CorA"/>
    <property type="match status" value="1"/>
</dbReference>
<evidence type="ECO:0000256" key="5">
    <source>
        <dbReference type="SAM" id="Phobius"/>
    </source>
</evidence>
<dbReference type="OrthoDB" id="341259at2759"/>
<dbReference type="Proteomes" id="UP000284375">
    <property type="component" value="Unassembled WGS sequence"/>
</dbReference>
<dbReference type="PANTHER" id="PTHR24198:SF165">
    <property type="entry name" value="ANKYRIN REPEAT-CONTAINING PROTEIN-RELATED"/>
    <property type="match status" value="1"/>
</dbReference>
<keyword evidence="7" id="KW-1185">Reference proteome</keyword>
<keyword evidence="5" id="KW-1133">Transmembrane helix</keyword>
<dbReference type="Pfam" id="PF12796">
    <property type="entry name" value="Ank_2"/>
    <property type="match status" value="3"/>
</dbReference>
<dbReference type="InterPro" id="IPR002523">
    <property type="entry name" value="MgTranspt_CorA/ZnTranspt_ZntB"/>
</dbReference>
<comment type="caution">
    <text evidence="6">The sequence shown here is derived from an EMBL/GenBank/DDBJ whole genome shotgun (WGS) entry which is preliminary data.</text>
</comment>
<feature type="transmembrane region" description="Helical" evidence="5">
    <location>
        <begin position="974"/>
        <end position="996"/>
    </location>
</feature>
<feature type="repeat" description="ANK" evidence="3">
    <location>
        <begin position="231"/>
        <end position="263"/>
    </location>
</feature>
<dbReference type="STRING" id="252740.A0A423V9R1"/>
<accession>A0A423V9R1</accession>
<keyword evidence="2 3" id="KW-0040">ANK repeat</keyword>
<sequence>MTAVSMSSSDGPGPMQKHIRLISACVSGNETRVREALAGEPWSSRADGDALRQALVKVATKGNLKVLRLLLEHGADVHPRKENELSPLFKAAEAGHLAVVTELLGRKADPNWRGRNGQTALFPACMRGHDAVVSALLEAGAHPDGGAGPDGRAGDKDGRTPLLLMASEKGGKWTIETARLLLRRGVDMNPRDALGRTPLHWTAKSGHLELARALLSGEFLRLADIDAAQNRGKTALHLAAENNQVDFVDLLLGHGAYPDAASDGRWTPLHNASEKGHHVIVDKLLAAGANVNAELSNRMTPLHWAAFNGHEEVVRLLLKKPETNLSVKDQFERTALLCAAERHHKELVHMLSPSRAADRLSEDAREASKQFEATVVDFGDFQEMKFRKGDVHEKKKQLVFKHSVYELLYGWEDGEKKKPTVPILTKNVKWEPQFRWIHLPANNVAWVETLLAKAFVEGGFRDVEGFKALEKSFDQEHRGALAHDTFMRTHCRRVPSRRAENDDGALGVLSEQTAEPNGGTGAESTITDTSENSTHRAEAKKKGKSEQIAERHPTRAKRKKGDPGNPPGTKEARLRTPFPSTGAFRQLVNNGKMVLFMPFLHYETHDRRLNMSETIRKARKGIPPPRNVSRDELLIYAYINQLHPRRTLDQFLYHGIDTTQRDNDQVVWRYCEKHRFEPKVFMVDQLWLWILGGDTVITCFPQRWDQPKQDPLNVVDGIVEETNAKTRPPIQSVYDLAMVITGRASGMFDRHRFDEQQYQFLDMFESSIGTVTDKESQLFSKFHRASEMSTQWVKRYRRGSDDNMEHEFTDDLLNIHQETKLLAEIKDIQDELKIIAVVLDSQILVLEDLMINITEELSLEGTRKSTDGVIKEIKRRFEEQQRLILVHRNDVVRMNNQAASIYDGLTNLLDLKQKHSNALEARFAREQAISAAKQGQTVMVFTIVTIIFLPMSFIAAFFSIDVQEWGNQLTIGYVSKWMFGIGLAISFVFIAMAFLVHDISDAWKVLLRGAHKYTHVRLGHKKGTTPRGVSGGGEGEQPDNMSTWTARATKPGTAGAASTSAYRWTAEDADWKRRGLEGPDHMYSRHSGMSRDRERYDHAMLGLSPLRRNLSIGSGPGVPWARPSLDGRRSFTSTTHLFLNTSWPRLAFNSSPRHSTHQGFAAIYPVQILVAIMSFRADDQGLTPGLMEAREREVMDDIGKLIDKKLLFALARVIHSEPNAATIVDDPDIQEQAKDLKTAVAAVIQSHETIIATIAKSKKDKDNEKPV</sequence>
<keyword evidence="5" id="KW-0472">Membrane</keyword>
<feature type="repeat" description="ANK" evidence="3">
    <location>
        <begin position="264"/>
        <end position="296"/>
    </location>
</feature>
<evidence type="ECO:0000256" key="3">
    <source>
        <dbReference type="PROSITE-ProRule" id="PRU00023"/>
    </source>
</evidence>
<dbReference type="SUPFAM" id="SSF48403">
    <property type="entry name" value="Ankyrin repeat"/>
    <property type="match status" value="1"/>
</dbReference>
<dbReference type="Gene3D" id="1.25.40.20">
    <property type="entry name" value="Ankyrin repeat-containing domain"/>
    <property type="match status" value="3"/>
</dbReference>
<dbReference type="PANTHER" id="PTHR24198">
    <property type="entry name" value="ANKYRIN REPEAT AND PROTEIN KINASE DOMAIN-CONTAINING PROTEIN"/>
    <property type="match status" value="1"/>
</dbReference>
<feature type="region of interest" description="Disordered" evidence="4">
    <location>
        <begin position="493"/>
        <end position="576"/>
    </location>
</feature>
<feature type="repeat" description="ANK" evidence="3">
    <location>
        <begin position="194"/>
        <end position="216"/>
    </location>
</feature>
<evidence type="ECO:0000313" key="6">
    <source>
        <dbReference type="EMBL" id="ROV87616.1"/>
    </source>
</evidence>
<dbReference type="AlphaFoldDB" id="A0A423V9R1"/>
<feature type="transmembrane region" description="Helical" evidence="5">
    <location>
        <begin position="938"/>
        <end position="962"/>
    </location>
</feature>
<keyword evidence="1" id="KW-0677">Repeat</keyword>
<dbReference type="PROSITE" id="PS50088">
    <property type="entry name" value="ANK_REPEAT"/>
    <property type="match status" value="7"/>
</dbReference>
<reference evidence="6 7" key="1">
    <citation type="submission" date="2015-09" db="EMBL/GenBank/DDBJ databases">
        <title>Host preference determinants of Valsa canker pathogens revealed by comparative genomics.</title>
        <authorList>
            <person name="Yin Z."/>
            <person name="Huang L."/>
        </authorList>
    </citation>
    <scope>NUCLEOTIDE SEQUENCE [LARGE SCALE GENOMIC DNA]</scope>
    <source>
        <strain evidence="6 7">YSFL</strain>
    </source>
</reference>
<gene>
    <name evidence="6" type="ORF">VSDG_09610</name>
</gene>
<dbReference type="Gene3D" id="1.20.58.340">
    <property type="entry name" value="Magnesium transport protein CorA, transmembrane region"/>
    <property type="match status" value="1"/>
</dbReference>
<dbReference type="GO" id="GO:0046873">
    <property type="term" value="F:metal ion transmembrane transporter activity"/>
    <property type="evidence" value="ECO:0007669"/>
    <property type="project" value="InterPro"/>
</dbReference>
<evidence type="ECO:0000313" key="7">
    <source>
        <dbReference type="Proteomes" id="UP000284375"/>
    </source>
</evidence>
<dbReference type="PROSITE" id="PS50297">
    <property type="entry name" value="ANK_REP_REGION"/>
    <property type="match status" value="5"/>
</dbReference>
<feature type="compositionally biased region" description="Polar residues" evidence="4">
    <location>
        <begin position="522"/>
        <end position="532"/>
    </location>
</feature>
<keyword evidence="5" id="KW-0812">Transmembrane</keyword>
<evidence type="ECO:0000256" key="4">
    <source>
        <dbReference type="SAM" id="MobiDB-lite"/>
    </source>
</evidence>
<feature type="region of interest" description="Disordered" evidence="4">
    <location>
        <begin position="1021"/>
        <end position="1041"/>
    </location>
</feature>
<feature type="repeat" description="ANK" evidence="3">
    <location>
        <begin position="50"/>
        <end position="82"/>
    </location>
</feature>
<evidence type="ECO:0000256" key="2">
    <source>
        <dbReference type="ARBA" id="ARBA00023043"/>
    </source>
</evidence>
<dbReference type="InterPro" id="IPR036770">
    <property type="entry name" value="Ankyrin_rpt-contain_sf"/>
</dbReference>
<feature type="repeat" description="ANK" evidence="3">
    <location>
        <begin position="297"/>
        <end position="320"/>
    </location>
</feature>
<dbReference type="GO" id="GO:0016020">
    <property type="term" value="C:membrane"/>
    <property type="evidence" value="ECO:0007669"/>
    <property type="project" value="InterPro"/>
</dbReference>
<dbReference type="PRINTS" id="PR01415">
    <property type="entry name" value="ANKYRIN"/>
</dbReference>